<feature type="chain" id="PRO_5046814311" evidence="2">
    <location>
        <begin position="32"/>
        <end position="316"/>
    </location>
</feature>
<evidence type="ECO:0000259" key="3">
    <source>
        <dbReference type="SMART" id="SM00062"/>
    </source>
</evidence>
<feature type="signal peptide" evidence="2">
    <location>
        <begin position="1"/>
        <end position="31"/>
    </location>
</feature>
<keyword evidence="1 2" id="KW-0732">Signal</keyword>
<gene>
    <name evidence="4" type="ORF">HNP33_000797</name>
</gene>
<accession>A0ABR6RC89</accession>
<name>A0ABR6RC89_9BURK</name>
<dbReference type="CDD" id="cd01004">
    <property type="entry name" value="PBP2_MidA_like"/>
    <property type="match status" value="1"/>
</dbReference>
<dbReference type="Pfam" id="PF00497">
    <property type="entry name" value="SBP_bac_3"/>
    <property type="match status" value="1"/>
</dbReference>
<organism evidence="4 5">
    <name type="scientific">Comamonas odontotermitis</name>
    <dbReference type="NCBI Taxonomy" id="379895"/>
    <lineage>
        <taxon>Bacteria</taxon>
        <taxon>Pseudomonadati</taxon>
        <taxon>Pseudomonadota</taxon>
        <taxon>Betaproteobacteria</taxon>
        <taxon>Burkholderiales</taxon>
        <taxon>Comamonadaceae</taxon>
        <taxon>Comamonas</taxon>
    </lineage>
</organism>
<evidence type="ECO:0000313" key="4">
    <source>
        <dbReference type="EMBL" id="MBB6576749.1"/>
    </source>
</evidence>
<sequence>MKPAPTMPTLKNLHHRLALFAVLSVCSALHAQTTVDLSPEQKGRLRAPKDEAAIAALSKDFKFVKPGVLTVAIHPAAPPTGTYATDAKTIVGFDPDFILLIADALGLKLDLQPIAWADWPLGLTSGKYDAVISNVGVTEQRKEKFDFSTYRLGLHGFYVKAGSKITSIKEPKDIAGLRVISASGTNQERIALEWNRLNIAAGLKPAELQYYDDETARTLALVSGRADVNFNPNAPQAYQAARDGQIRLVGTVNAGWPNKSDVAITTRKGSGLADALTQAANGLIKSGQYAQVLDRWKLAEEALPRSETNPPGLPKF</sequence>
<feature type="domain" description="Solute-binding protein family 3/N-terminal" evidence="3">
    <location>
        <begin position="68"/>
        <end position="300"/>
    </location>
</feature>
<dbReference type="Gene3D" id="3.40.190.10">
    <property type="entry name" value="Periplasmic binding protein-like II"/>
    <property type="match status" value="2"/>
</dbReference>
<dbReference type="PANTHER" id="PTHR35936">
    <property type="entry name" value="MEMBRANE-BOUND LYTIC MUREIN TRANSGLYCOSYLASE F"/>
    <property type="match status" value="1"/>
</dbReference>
<evidence type="ECO:0000256" key="1">
    <source>
        <dbReference type="ARBA" id="ARBA00022729"/>
    </source>
</evidence>
<evidence type="ECO:0000256" key="2">
    <source>
        <dbReference type="SAM" id="SignalP"/>
    </source>
</evidence>
<dbReference type="SUPFAM" id="SSF53850">
    <property type="entry name" value="Periplasmic binding protein-like II"/>
    <property type="match status" value="1"/>
</dbReference>
<protein>
    <submittedName>
        <fullName evidence="4">Polar amino acid transport system substrate-binding protein</fullName>
    </submittedName>
</protein>
<evidence type="ECO:0000313" key="5">
    <source>
        <dbReference type="Proteomes" id="UP000562492"/>
    </source>
</evidence>
<dbReference type="PANTHER" id="PTHR35936:SF17">
    <property type="entry name" value="ARGININE-BINDING EXTRACELLULAR PROTEIN ARTP"/>
    <property type="match status" value="1"/>
</dbReference>
<reference evidence="4 5" key="1">
    <citation type="submission" date="2020-08" db="EMBL/GenBank/DDBJ databases">
        <title>Functional genomics of gut bacteria from endangered species of beetles.</title>
        <authorList>
            <person name="Carlos-Shanley C."/>
        </authorList>
    </citation>
    <scope>NUCLEOTIDE SEQUENCE [LARGE SCALE GENOMIC DNA]</scope>
    <source>
        <strain evidence="4 5">S00124</strain>
    </source>
</reference>
<keyword evidence="5" id="KW-1185">Reference proteome</keyword>
<dbReference type="EMBL" id="JACHKZ010000003">
    <property type="protein sequence ID" value="MBB6576749.1"/>
    <property type="molecule type" value="Genomic_DNA"/>
</dbReference>
<comment type="caution">
    <text evidence="4">The sequence shown here is derived from an EMBL/GenBank/DDBJ whole genome shotgun (WGS) entry which is preliminary data.</text>
</comment>
<dbReference type="InterPro" id="IPR001638">
    <property type="entry name" value="Solute-binding_3/MltF_N"/>
</dbReference>
<proteinExistence type="predicted"/>
<dbReference type="Proteomes" id="UP000562492">
    <property type="component" value="Unassembled WGS sequence"/>
</dbReference>
<dbReference type="SMART" id="SM00062">
    <property type="entry name" value="PBPb"/>
    <property type="match status" value="1"/>
</dbReference>